<dbReference type="InterPro" id="IPR000182">
    <property type="entry name" value="GNAT_dom"/>
</dbReference>
<evidence type="ECO:0000313" key="3">
    <source>
        <dbReference type="Proteomes" id="UP000193862"/>
    </source>
</evidence>
<keyword evidence="2" id="KW-0012">Acyltransferase</keyword>
<dbReference type="OrthoDB" id="9789081at2"/>
<dbReference type="PANTHER" id="PTHR43451">
    <property type="entry name" value="ACETYLTRANSFERASE (GNAT) FAMILY PROTEIN"/>
    <property type="match status" value="1"/>
</dbReference>
<dbReference type="Pfam" id="PF13673">
    <property type="entry name" value="Acetyltransf_10"/>
    <property type="match status" value="1"/>
</dbReference>
<dbReference type="RefSeq" id="WP_085835737.1">
    <property type="nucleotide sequence ID" value="NZ_FWFS01000003.1"/>
</dbReference>
<dbReference type="PANTHER" id="PTHR43451:SF1">
    <property type="entry name" value="ACETYLTRANSFERASE"/>
    <property type="match status" value="1"/>
</dbReference>
<dbReference type="AlphaFoldDB" id="A0A1Y5S2A2"/>
<name>A0A1Y5S2A2_9RHOB</name>
<reference evidence="2 3" key="1">
    <citation type="submission" date="2017-03" db="EMBL/GenBank/DDBJ databases">
        <authorList>
            <person name="Afonso C.L."/>
            <person name="Miller P.J."/>
            <person name="Scott M.A."/>
            <person name="Spackman E."/>
            <person name="Goraichik I."/>
            <person name="Dimitrov K.M."/>
            <person name="Suarez D.L."/>
            <person name="Swayne D.E."/>
        </authorList>
    </citation>
    <scope>NUCLEOTIDE SEQUENCE [LARGE SCALE GENOMIC DNA]</scope>
    <source>
        <strain evidence="2 3">CECT 8620</strain>
    </source>
</reference>
<keyword evidence="2" id="KW-0808">Transferase</keyword>
<proteinExistence type="predicted"/>
<gene>
    <name evidence="2" type="primary">yafP</name>
    <name evidence="2" type="ORF">AQS8620_00990</name>
</gene>
<dbReference type="CDD" id="cd04301">
    <property type="entry name" value="NAT_SF"/>
    <property type="match status" value="1"/>
</dbReference>
<dbReference type="Gene3D" id="3.40.630.30">
    <property type="match status" value="1"/>
</dbReference>
<dbReference type="PROSITE" id="PS51186">
    <property type="entry name" value="GNAT"/>
    <property type="match status" value="1"/>
</dbReference>
<keyword evidence="3" id="KW-1185">Reference proteome</keyword>
<feature type="domain" description="N-acetyltransferase" evidence="1">
    <location>
        <begin position="25"/>
        <end position="177"/>
    </location>
</feature>
<dbReference type="EMBL" id="FWFS01000003">
    <property type="protein sequence ID" value="SLN31025.1"/>
    <property type="molecule type" value="Genomic_DNA"/>
</dbReference>
<sequence>MVLPAFDARHGLAQRKIAAQNCAMMRIRTFHRRDAAACQRVFLRAVHLGTAPHYTAAERAAWAGEDVASDVWEARLSRQWTFVAKGLRGVEGFLTLGRDGHIDFLYVLPEQRRSGLAGQLYCAAVACAQRAGLRQLDTQASHLARRFFEKRDWQVTARQSVIRNGVALTNFRMEKRL</sequence>
<dbReference type="GO" id="GO:0016747">
    <property type="term" value="F:acyltransferase activity, transferring groups other than amino-acyl groups"/>
    <property type="evidence" value="ECO:0007669"/>
    <property type="project" value="InterPro"/>
</dbReference>
<evidence type="ECO:0000259" key="1">
    <source>
        <dbReference type="PROSITE" id="PS51186"/>
    </source>
</evidence>
<dbReference type="SUPFAM" id="SSF55729">
    <property type="entry name" value="Acyl-CoA N-acyltransferases (Nat)"/>
    <property type="match status" value="1"/>
</dbReference>
<dbReference type="InterPro" id="IPR052564">
    <property type="entry name" value="N-acetyltrans/Recomb-assoc"/>
</dbReference>
<evidence type="ECO:0000313" key="2">
    <source>
        <dbReference type="EMBL" id="SLN31025.1"/>
    </source>
</evidence>
<dbReference type="Proteomes" id="UP000193862">
    <property type="component" value="Unassembled WGS sequence"/>
</dbReference>
<organism evidence="2 3">
    <name type="scientific">Aquimixticola soesokkakensis</name>
    <dbReference type="NCBI Taxonomy" id="1519096"/>
    <lineage>
        <taxon>Bacteria</taxon>
        <taxon>Pseudomonadati</taxon>
        <taxon>Pseudomonadota</taxon>
        <taxon>Alphaproteobacteria</taxon>
        <taxon>Rhodobacterales</taxon>
        <taxon>Paracoccaceae</taxon>
        <taxon>Aquimixticola</taxon>
    </lineage>
</organism>
<accession>A0A1Y5S2A2</accession>
<protein>
    <submittedName>
        <fullName evidence="2">Putative N-acetyltransferase YafP</fullName>
        <ecNumber evidence="2">2.3.1.-</ecNumber>
    </submittedName>
</protein>
<dbReference type="InterPro" id="IPR016181">
    <property type="entry name" value="Acyl_CoA_acyltransferase"/>
</dbReference>
<dbReference type="EC" id="2.3.1.-" evidence="2"/>